<evidence type="ECO:0000259" key="2">
    <source>
        <dbReference type="Pfam" id="PF22551"/>
    </source>
</evidence>
<evidence type="ECO:0008006" key="6">
    <source>
        <dbReference type="Google" id="ProtNLM"/>
    </source>
</evidence>
<dbReference type="KEGG" id="dlu:A6035_07325"/>
<dbReference type="RefSeq" id="WP_108847256.1">
    <property type="nucleotide sequence ID" value="NZ_CP015449.1"/>
</dbReference>
<evidence type="ECO:0000313" key="4">
    <source>
        <dbReference type="EMBL" id="AWH92000.1"/>
    </source>
</evidence>
<dbReference type="EMBL" id="CP015449">
    <property type="protein sequence ID" value="AWH92000.1"/>
    <property type="molecule type" value="Genomic_DNA"/>
</dbReference>
<dbReference type="InterPro" id="IPR054344">
    <property type="entry name" value="TY-Chap_N"/>
</dbReference>
<reference evidence="4 5" key="1">
    <citation type="submission" date="2016-04" db="EMBL/GenBank/DDBJ databases">
        <title>Complete genome sequence of Dietzia lutea YIM 80766T, a strain isolated from desert soil in Egypt.</title>
        <authorList>
            <person name="Zhao J."/>
            <person name="Hu B."/>
            <person name="Geng S."/>
            <person name="Nie Y."/>
            <person name="Tang Y."/>
        </authorList>
    </citation>
    <scope>NUCLEOTIDE SEQUENCE [LARGE SCALE GENOMIC DNA]</scope>
    <source>
        <strain evidence="4 5">YIM 80766</strain>
    </source>
</reference>
<evidence type="ECO:0000313" key="5">
    <source>
        <dbReference type="Proteomes" id="UP000244928"/>
    </source>
</evidence>
<keyword evidence="5" id="KW-1185">Reference proteome</keyword>
<accession>A0A2S1R6T4</accession>
<feature type="domain" description="TY-Chap N-terminal" evidence="3">
    <location>
        <begin position="15"/>
        <end position="139"/>
    </location>
</feature>
<dbReference type="Proteomes" id="UP000244928">
    <property type="component" value="Chromosome"/>
</dbReference>
<evidence type="ECO:0000259" key="3">
    <source>
        <dbReference type="Pfam" id="PF22552"/>
    </source>
</evidence>
<proteinExistence type="predicted"/>
<name>A0A2S1R6T4_9ACTN</name>
<feature type="compositionally biased region" description="Low complexity" evidence="1">
    <location>
        <begin position="150"/>
        <end position="169"/>
    </location>
</feature>
<organism evidence="4 5">
    <name type="scientific">Dietzia lutea</name>
    <dbReference type="NCBI Taxonomy" id="546160"/>
    <lineage>
        <taxon>Bacteria</taxon>
        <taxon>Bacillati</taxon>
        <taxon>Actinomycetota</taxon>
        <taxon>Actinomycetes</taxon>
        <taxon>Mycobacteriales</taxon>
        <taxon>Dietziaceae</taxon>
        <taxon>Dietzia</taxon>
    </lineage>
</organism>
<protein>
    <recommendedName>
        <fullName evidence="6">YbjN domain-containing protein</fullName>
    </recommendedName>
</protein>
<dbReference type="Pfam" id="PF22552">
    <property type="entry name" value="TY-Chap3"/>
    <property type="match status" value="1"/>
</dbReference>
<evidence type="ECO:0000256" key="1">
    <source>
        <dbReference type="SAM" id="MobiDB-lite"/>
    </source>
</evidence>
<feature type="domain" description="TY-Chap central" evidence="2">
    <location>
        <begin position="191"/>
        <end position="318"/>
    </location>
</feature>
<dbReference type="Pfam" id="PF22551">
    <property type="entry name" value="TY-Chap1"/>
    <property type="match status" value="1"/>
</dbReference>
<dbReference type="AlphaFoldDB" id="A0A2S1R6T4"/>
<sequence length="333" mass="35098">MPAFEFDVDASIAAGWDRFASRLADLLRDLIPGATFDLAVPVLGAPSPLTPFIRFTAVGQRRLEAEVSGGGSDDAPAPLRPAQLAQLAALGWRAGDAGATAAPAPGPQVALPTDRATELAHLVAGTLEQVFGIRHPVFLHDVAGVDEPDAPGTAFGPDPADAAAAHPGGPTEPDASGDADDFRPRPITDPDQATRAVGAALAEVYRRRMHPDEHDVFTVPAGCVLLFVRAHRSLPLIVFRSPLVTGVQDAAAAETEVAILNRDSLWCRYVFDGSTITAESEFVDRVFVPVNFKIHLAEITAELDDVYPDLARRVAGGNSRDLRASDDPGAGET</sequence>
<gene>
    <name evidence="4" type="ORF">A6035_07325</name>
</gene>
<dbReference type="InterPro" id="IPR054343">
    <property type="entry name" value="TY-Chap_M"/>
</dbReference>
<feature type="region of interest" description="Disordered" evidence="1">
    <location>
        <begin position="144"/>
        <end position="193"/>
    </location>
</feature>